<feature type="non-terminal residue" evidence="2">
    <location>
        <position position="198"/>
    </location>
</feature>
<protein>
    <submittedName>
        <fullName evidence="2">ADP-heptose synthase / D-glycero-beta-D-manno-heptose 7-phosphate kinase</fullName>
        <ecNumber evidence="2">2.7.-.-</ecNumber>
    </submittedName>
</protein>
<feature type="compositionally biased region" description="Basic residues" evidence="1">
    <location>
        <begin position="19"/>
        <end position="40"/>
    </location>
</feature>
<proteinExistence type="predicted"/>
<evidence type="ECO:0000256" key="1">
    <source>
        <dbReference type="SAM" id="MobiDB-lite"/>
    </source>
</evidence>
<feature type="compositionally biased region" description="Basic residues" evidence="1">
    <location>
        <begin position="62"/>
        <end position="76"/>
    </location>
</feature>
<feature type="compositionally biased region" description="Basic residues" evidence="1">
    <location>
        <begin position="125"/>
        <end position="139"/>
    </location>
</feature>
<reference evidence="2" key="1">
    <citation type="submission" date="2020-02" db="EMBL/GenBank/DDBJ databases">
        <authorList>
            <person name="Meier V. D."/>
        </authorList>
    </citation>
    <scope>NUCLEOTIDE SEQUENCE</scope>
    <source>
        <strain evidence="2">AVDCRST_MAG65</strain>
    </source>
</reference>
<organism evidence="2">
    <name type="scientific">uncultured Solirubrobacteraceae bacterium</name>
    <dbReference type="NCBI Taxonomy" id="1162706"/>
    <lineage>
        <taxon>Bacteria</taxon>
        <taxon>Bacillati</taxon>
        <taxon>Actinomycetota</taxon>
        <taxon>Thermoleophilia</taxon>
        <taxon>Solirubrobacterales</taxon>
        <taxon>Solirubrobacteraceae</taxon>
        <taxon>environmental samples</taxon>
    </lineage>
</organism>
<dbReference type="EC" id="2.7.-.-" evidence="2"/>
<feature type="compositionally biased region" description="Low complexity" evidence="1">
    <location>
        <begin position="1"/>
        <end position="13"/>
    </location>
</feature>
<feature type="compositionally biased region" description="Basic and acidic residues" evidence="1">
    <location>
        <begin position="163"/>
        <end position="189"/>
    </location>
</feature>
<feature type="non-terminal residue" evidence="2">
    <location>
        <position position="1"/>
    </location>
</feature>
<name>A0A6J4RMZ8_9ACTN</name>
<feature type="region of interest" description="Disordered" evidence="1">
    <location>
        <begin position="1"/>
        <end position="198"/>
    </location>
</feature>
<keyword evidence="2" id="KW-0418">Kinase</keyword>
<dbReference type="GO" id="GO:0016301">
    <property type="term" value="F:kinase activity"/>
    <property type="evidence" value="ECO:0007669"/>
    <property type="project" value="UniProtKB-KW"/>
</dbReference>
<gene>
    <name evidence="2" type="ORF">AVDCRST_MAG65-1234</name>
</gene>
<evidence type="ECO:0000313" key="2">
    <source>
        <dbReference type="EMBL" id="CAA9477581.1"/>
    </source>
</evidence>
<feature type="compositionally biased region" description="Basic residues" evidence="1">
    <location>
        <begin position="151"/>
        <end position="162"/>
    </location>
</feature>
<feature type="compositionally biased region" description="Low complexity" evidence="1">
    <location>
        <begin position="140"/>
        <end position="150"/>
    </location>
</feature>
<dbReference type="AlphaFoldDB" id="A0A6J4RMZ8"/>
<accession>A0A6J4RMZ8</accession>
<dbReference type="EMBL" id="CADCVL010000210">
    <property type="protein sequence ID" value="CAA9477581.1"/>
    <property type="molecule type" value="Genomic_DNA"/>
</dbReference>
<sequence length="198" mass="21963">GATTGRGRAAVRSGAGGRHGGRRVRGRRRSRHGGGARLRPRGAPGRRDARRTGGARPGLRRDRGRHRRLLRHPPRRSRPDAAGRPRARRLPHRVPELGRLRAPAQGLRPPGRRAGGPRHDAERARLRRRGGHLRSRRPARGPARAAPARVGQRRRLRHVRSARGRDLVRMGWPRGDHAVRGRSLDHPPDRGCGGPCPL</sequence>
<keyword evidence="2" id="KW-0808">Transferase</keyword>